<dbReference type="EMBL" id="CP054257">
    <property type="protein sequence ID" value="QTQ12178.1"/>
    <property type="molecule type" value="Genomic_DNA"/>
</dbReference>
<dbReference type="InterPro" id="IPR001279">
    <property type="entry name" value="Metallo-B-lactamas"/>
</dbReference>
<dbReference type="AlphaFoldDB" id="A0A975ICY0"/>
<keyword evidence="4" id="KW-0378">Hydrolase</keyword>
<feature type="domain" description="Metallo-beta-lactamase" evidence="6">
    <location>
        <begin position="34"/>
        <end position="256"/>
    </location>
</feature>
<name>A0A975ICY0_9SPIR</name>
<dbReference type="PANTHER" id="PTHR42978:SF7">
    <property type="entry name" value="METALLO-HYDROLASE RV2300C-RELATED"/>
    <property type="match status" value="1"/>
</dbReference>
<evidence type="ECO:0000256" key="4">
    <source>
        <dbReference type="ARBA" id="ARBA00022801"/>
    </source>
</evidence>
<accession>A0A975ICY0</accession>
<dbReference type="PANTHER" id="PTHR42978">
    <property type="entry name" value="QUORUM-QUENCHING LACTONASE YTNP-RELATED-RELATED"/>
    <property type="match status" value="1"/>
</dbReference>
<dbReference type="InterPro" id="IPR051013">
    <property type="entry name" value="MBL_superfamily_lactonases"/>
</dbReference>
<evidence type="ECO:0000256" key="3">
    <source>
        <dbReference type="ARBA" id="ARBA00022723"/>
    </source>
</evidence>
<evidence type="ECO:0000313" key="7">
    <source>
        <dbReference type="EMBL" id="QTQ12178.1"/>
    </source>
</evidence>
<dbReference type="GO" id="GO:0046872">
    <property type="term" value="F:metal ion binding"/>
    <property type="evidence" value="ECO:0007669"/>
    <property type="project" value="UniProtKB-KW"/>
</dbReference>
<dbReference type="GO" id="GO:0016787">
    <property type="term" value="F:hydrolase activity"/>
    <property type="evidence" value="ECO:0007669"/>
    <property type="project" value="UniProtKB-KW"/>
</dbReference>
<dbReference type="Gene3D" id="3.60.15.10">
    <property type="entry name" value="Ribonuclease Z/Hydroxyacylglutathione hydrolase-like"/>
    <property type="match status" value="1"/>
</dbReference>
<evidence type="ECO:0000259" key="6">
    <source>
        <dbReference type="SMART" id="SM00849"/>
    </source>
</evidence>
<keyword evidence="5" id="KW-0862">Zinc</keyword>
<dbReference type="SUPFAM" id="SSF56281">
    <property type="entry name" value="Metallo-hydrolase/oxidoreductase"/>
    <property type="match status" value="1"/>
</dbReference>
<proteinExistence type="inferred from homology"/>
<keyword evidence="3" id="KW-0479">Metal-binding</keyword>
<gene>
    <name evidence="7" type="ORF">HRI96_08205</name>
</gene>
<dbReference type="Proteomes" id="UP000671995">
    <property type="component" value="Chromosome"/>
</dbReference>
<reference evidence="7" key="2">
    <citation type="journal article" date="2021" name="Microbiol. Resour. Announc.">
        <title>Complete Genome Sequences of Three Human Oral Treponema parvum Isolates.</title>
        <authorList>
            <person name="Zeng H."/>
            <person name="Watt R.M."/>
        </authorList>
    </citation>
    <scope>NUCLEOTIDE SEQUENCE</scope>
    <source>
        <strain evidence="7">ATCC 700773</strain>
    </source>
</reference>
<comment type="similarity">
    <text evidence="2">Belongs to the metallo-beta-lactamase superfamily.</text>
</comment>
<reference evidence="7" key="1">
    <citation type="submission" date="2020-05" db="EMBL/GenBank/DDBJ databases">
        <authorList>
            <person name="Zeng H."/>
            <person name="Chan Y.K."/>
            <person name="Watt R.M."/>
        </authorList>
    </citation>
    <scope>NUCLEOTIDE SEQUENCE</scope>
    <source>
        <strain evidence="7">ATCC 700773</strain>
    </source>
</reference>
<evidence type="ECO:0000256" key="1">
    <source>
        <dbReference type="ARBA" id="ARBA00001947"/>
    </source>
</evidence>
<evidence type="ECO:0000313" key="8">
    <source>
        <dbReference type="Proteomes" id="UP000671995"/>
    </source>
</evidence>
<evidence type="ECO:0000256" key="5">
    <source>
        <dbReference type="ARBA" id="ARBA00022833"/>
    </source>
</evidence>
<organism evidence="7 8">
    <name type="scientific">Treponema parvum</name>
    <dbReference type="NCBI Taxonomy" id="138851"/>
    <lineage>
        <taxon>Bacteria</taxon>
        <taxon>Pseudomonadati</taxon>
        <taxon>Spirochaetota</taxon>
        <taxon>Spirochaetia</taxon>
        <taxon>Spirochaetales</taxon>
        <taxon>Treponemataceae</taxon>
        <taxon>Treponema</taxon>
    </lineage>
</organism>
<protein>
    <submittedName>
        <fullName evidence="7">MBL fold metallo-hydrolase</fullName>
    </submittedName>
</protein>
<dbReference type="Pfam" id="PF00753">
    <property type="entry name" value="Lactamase_B"/>
    <property type="match status" value="1"/>
</dbReference>
<sequence>MRESYKIWFLEYAMADSAVSAMVYGRHNEGYMYVPFGFLVLQGNGHTVALDCGHIREEHTLKLEAMNHVRNVQSLEETLARIGLRGEDFDTVILTHAHWDHMGGIRAFPNAHFYLQKKEMLDWVEVFSLPSVFDYIRAGINPDDMRDALDMILKGRMTLLDGFVCDLLPGISVVPAFNTHTYGSQFITIQVSPEDPADMWVFTGDACGSLESFGKDGKGPFFPLGYGVGSNTNMVFALKSMYEKAQGRLDRIIVTHEPALWKMFKTKVESCGLHTAVIQA</sequence>
<dbReference type="RefSeq" id="WP_210116892.1">
    <property type="nucleotide sequence ID" value="NZ_CP054257.1"/>
</dbReference>
<dbReference type="SMART" id="SM00849">
    <property type="entry name" value="Lactamase_B"/>
    <property type="match status" value="1"/>
</dbReference>
<comment type="cofactor">
    <cofactor evidence="1">
        <name>Zn(2+)</name>
        <dbReference type="ChEBI" id="CHEBI:29105"/>
    </cofactor>
</comment>
<evidence type="ECO:0000256" key="2">
    <source>
        <dbReference type="ARBA" id="ARBA00007749"/>
    </source>
</evidence>
<dbReference type="InterPro" id="IPR036866">
    <property type="entry name" value="RibonucZ/Hydroxyglut_hydro"/>
</dbReference>